<keyword evidence="5" id="KW-1133">Transmembrane helix</keyword>
<feature type="transmembrane region" description="Helical" evidence="5">
    <location>
        <begin position="527"/>
        <end position="552"/>
    </location>
</feature>
<dbReference type="GO" id="GO:0006508">
    <property type="term" value="P:proteolysis"/>
    <property type="evidence" value="ECO:0007669"/>
    <property type="project" value="InterPro"/>
</dbReference>
<sequence>MAKLNAAPGNAPGTPPASCAADGDLGLLATSLTRTLAVSDEAGTLSAPGLRRRHAALRAELERVRADTKDSARVEIAEETDASGSFAIPFLNRRMALSYDGVPYLLMRVTTTAAGGVANNGSTPSVMLAAHYDATVGTPGAADCAGCVGAAVEAAMRVAFSQNASSSTTLVALNGAEEVFMAGAHAVTSHPWYDDVRAFINLEATGTDGPDMIFQSNAAWALDASLHARSHKHASSIAHDFFRAGLVPGDTDYKVYGQPRRDAACAHAREEAAMQPDSAAAKHAVVHCAGIAGIDMALIGSGERYHTIADSVEATDRRVLARRVDDAVKMANALHAAIREGKHESAEPASAPSAVQQERIQEMDPGVEDATPIAPQAREDAKKRFGSMANLPESTSVTATSPEAETMRFFAVRGGMVSDIEKRLIERFTPPRLSRRQRRRWAAEKTATPAFLTAFGKYALSYSADTARLAHTTPFLLLNAALLYRWTRVHVAAAAPASGIAAVWMLWRSLLGGAAGLASTLLFEGMLTAVSGVVSAAGTAALWSVLVSLLVHDAAMPWYGRWPMALLVSVPLGMSALAGALAKWVRSRVHDADMSLRPVPRRARGRLHKRPLVPQPTYAELDRRASLAVVALGWLHGFEAYAITNMQDARRGLIGASWCTVVTLWLLLCTPDDSAELTKLRQLRRLQGGSRRLRKLGGGGAQHLTVAFPSLLTSPSSVIALVVLGTVPLMFATDVSTMLHKFIAEKLGMAGAPPRLYEDIVGPILQRYGVGAPSLLSHGRFFYQSNSAGGLFFDPSFWQVMILQMTPHFVRRNFLRLPSMYADAANGVIGGFFSWWSTGPLWVALSAHIAATYIPRVGADGKSRRRRLTFATKLFRLIVPMLISVTVVAHIRLLSESLAEPATGMAGAGGFPYAPSAPRRILVFHKADVFAPSSGIDATVENTRFIVAGLDANAGADQLKEMIDGSRLHDAPAETPGARLVRGVGRLARTVSRRLLQSVDRNVRTMVATSGVLPDEWASAIVASAVNAGSIFDADGFAQSGTADGWPAPRRNMDGGGYARYRVEATAASEAAAWYPVTDMIGTPLRVIPAPPLYPPKGGSLPDSWRDLLADTETRPDEFPSRGLPYLVLEDVPSMLTVTPCPGTETGAIDSGHARVILRYNVTSSVRNVLPGGFLAVFAQPAPLPSNGKISRHGTARIVSWSLADGVPRAERGGGPQSFDEDAEYYVFRHARGDGVSATPTNSVPPPVQFWMVVETNNCTESTLAWRTRPRSRKRRHLKSTTMASRFVARVFGLGGERNSGDGGRSGSGGETSSSSSGGWRGARSQAERDMEFELNTLVRMQLSASYTFPTEGISKFVERVLWPVKPSDVDSSPNAAARWMRMRDSVTVLHATVTDHIATVQRP</sequence>
<comment type="cofactor">
    <cofactor evidence="1">
        <name>Zn(2+)</name>
        <dbReference type="ChEBI" id="CHEBI:29105"/>
    </cofactor>
</comment>
<dbReference type="InterPro" id="IPR007484">
    <property type="entry name" value="Peptidase_M28"/>
</dbReference>
<dbReference type="PANTHER" id="PTHR12147">
    <property type="entry name" value="METALLOPEPTIDASE M28 FAMILY MEMBER"/>
    <property type="match status" value="1"/>
</dbReference>
<gene>
    <name evidence="7" type="ORF">PPROV_000119100</name>
</gene>
<comment type="subcellular location">
    <subcellularLocation>
        <location evidence="2">Endoplasmic reticulum</location>
    </subcellularLocation>
</comment>
<evidence type="ECO:0000256" key="3">
    <source>
        <dbReference type="ARBA" id="ARBA00022824"/>
    </source>
</evidence>
<dbReference type="OrthoDB" id="76293at2759"/>
<proteinExistence type="predicted"/>
<accession>A0A830H5W4</accession>
<feature type="transmembrane region" description="Helical" evidence="5">
    <location>
        <begin position="718"/>
        <end position="739"/>
    </location>
</feature>
<feature type="transmembrane region" description="Helical" evidence="5">
    <location>
        <begin position="651"/>
        <end position="668"/>
    </location>
</feature>
<feature type="compositionally biased region" description="Gly residues" evidence="4">
    <location>
        <begin position="1294"/>
        <end position="1310"/>
    </location>
</feature>
<dbReference type="InterPro" id="IPR045175">
    <property type="entry name" value="M28_fam"/>
</dbReference>
<feature type="transmembrane region" description="Helical" evidence="5">
    <location>
        <begin position="564"/>
        <end position="585"/>
    </location>
</feature>
<feature type="region of interest" description="Disordered" evidence="4">
    <location>
        <begin position="1294"/>
        <end position="1327"/>
    </location>
</feature>
<comment type="caution">
    <text evidence="7">The sequence shown here is derived from an EMBL/GenBank/DDBJ whole genome shotgun (WGS) entry which is preliminary data.</text>
</comment>
<keyword evidence="5" id="KW-0472">Membrane</keyword>
<dbReference type="Pfam" id="PF04389">
    <property type="entry name" value="Peptidase_M28"/>
    <property type="match status" value="1"/>
</dbReference>
<evidence type="ECO:0000313" key="8">
    <source>
        <dbReference type="Proteomes" id="UP000660262"/>
    </source>
</evidence>
<dbReference type="Gene3D" id="3.40.630.10">
    <property type="entry name" value="Zn peptidases"/>
    <property type="match status" value="1"/>
</dbReference>
<dbReference type="PANTHER" id="PTHR12147:SF22">
    <property type="entry name" value="ENDOPLASMIC RETICULUM METALLOPEPTIDASE 1"/>
    <property type="match status" value="1"/>
</dbReference>
<keyword evidence="3" id="KW-0256">Endoplasmic reticulum</keyword>
<organism evidence="7 8">
    <name type="scientific">Pycnococcus provasolii</name>
    <dbReference type="NCBI Taxonomy" id="41880"/>
    <lineage>
        <taxon>Eukaryota</taxon>
        <taxon>Viridiplantae</taxon>
        <taxon>Chlorophyta</taxon>
        <taxon>Pseudoscourfieldiophyceae</taxon>
        <taxon>Pseudoscourfieldiales</taxon>
        <taxon>Pycnococcaceae</taxon>
        <taxon>Pycnococcus</taxon>
    </lineage>
</organism>
<protein>
    <recommendedName>
        <fullName evidence="6">Peptidase M28 domain-containing protein</fullName>
    </recommendedName>
</protein>
<feature type="compositionally biased region" description="Low complexity" evidence="4">
    <location>
        <begin position="1311"/>
        <end position="1325"/>
    </location>
</feature>
<evidence type="ECO:0000256" key="5">
    <source>
        <dbReference type="SAM" id="Phobius"/>
    </source>
</evidence>
<dbReference type="GO" id="GO:0008235">
    <property type="term" value="F:metalloexopeptidase activity"/>
    <property type="evidence" value="ECO:0007669"/>
    <property type="project" value="InterPro"/>
</dbReference>
<feature type="domain" description="Peptidase M28" evidence="6">
    <location>
        <begin position="123"/>
        <end position="323"/>
    </location>
</feature>
<evidence type="ECO:0000259" key="6">
    <source>
        <dbReference type="Pfam" id="PF04389"/>
    </source>
</evidence>
<evidence type="ECO:0000313" key="7">
    <source>
        <dbReference type="EMBL" id="GHP02434.1"/>
    </source>
</evidence>
<dbReference type="SUPFAM" id="SSF53187">
    <property type="entry name" value="Zn-dependent exopeptidases"/>
    <property type="match status" value="1"/>
</dbReference>
<evidence type="ECO:0000256" key="2">
    <source>
        <dbReference type="ARBA" id="ARBA00004240"/>
    </source>
</evidence>
<dbReference type="Proteomes" id="UP000660262">
    <property type="component" value="Unassembled WGS sequence"/>
</dbReference>
<name>A0A830H5W4_9CHLO</name>
<keyword evidence="5" id="KW-0812">Transmembrane</keyword>
<reference evidence="7" key="1">
    <citation type="submission" date="2020-10" db="EMBL/GenBank/DDBJ databases">
        <title>Unveiling of a novel bifunctional photoreceptor, Dualchrome1, isolated from a cosmopolitan green alga.</title>
        <authorList>
            <person name="Suzuki S."/>
            <person name="Kawachi M."/>
        </authorList>
    </citation>
    <scope>NUCLEOTIDE SEQUENCE</scope>
    <source>
        <strain evidence="7">NIES 2893</strain>
    </source>
</reference>
<dbReference type="GO" id="GO:0005783">
    <property type="term" value="C:endoplasmic reticulum"/>
    <property type="evidence" value="ECO:0007669"/>
    <property type="project" value="UniProtKB-SubCell"/>
</dbReference>
<evidence type="ECO:0000256" key="4">
    <source>
        <dbReference type="SAM" id="MobiDB-lite"/>
    </source>
</evidence>
<dbReference type="EMBL" id="BNJQ01000003">
    <property type="protein sequence ID" value="GHP02434.1"/>
    <property type="molecule type" value="Genomic_DNA"/>
</dbReference>
<evidence type="ECO:0000256" key="1">
    <source>
        <dbReference type="ARBA" id="ARBA00001947"/>
    </source>
</evidence>
<feature type="transmembrane region" description="Helical" evidence="5">
    <location>
        <begin position="874"/>
        <end position="893"/>
    </location>
</feature>
<keyword evidence="8" id="KW-1185">Reference proteome</keyword>